<feature type="region of interest" description="Disordered" evidence="1">
    <location>
        <begin position="27"/>
        <end position="63"/>
    </location>
</feature>
<feature type="chain" id="PRO_5039596912" description="Lipoprotein" evidence="2">
    <location>
        <begin position="22"/>
        <end position="153"/>
    </location>
</feature>
<feature type="signal peptide" evidence="2">
    <location>
        <begin position="1"/>
        <end position="21"/>
    </location>
</feature>
<gene>
    <name evidence="3" type="ORF">SLUN_22270</name>
</gene>
<dbReference type="GeneID" id="55657979"/>
<protein>
    <recommendedName>
        <fullName evidence="5">Lipoprotein</fullName>
    </recommendedName>
</protein>
<evidence type="ECO:0008006" key="5">
    <source>
        <dbReference type="Google" id="ProtNLM"/>
    </source>
</evidence>
<reference evidence="3 4" key="1">
    <citation type="submission" date="2018-01" db="EMBL/GenBank/DDBJ databases">
        <title>Complete genome sequence of Streptomyces lunaelactis MM109T, a Ferroverdin A producer isolated from cave moonmilk deposits.</title>
        <authorList>
            <person name="Naome A."/>
            <person name="Martinet L."/>
            <person name="Maciejewska M."/>
            <person name="Anderssen S."/>
            <person name="Adam D."/>
            <person name="Tenconi E."/>
            <person name="Deflandre B."/>
            <person name="Arguelles-Arias A."/>
            <person name="Calusinska M."/>
            <person name="Copieters W."/>
            <person name="Karim L."/>
            <person name="Hanikenne M."/>
            <person name="Baurain D."/>
            <person name="van Wezel G."/>
            <person name="Smargiasso N."/>
            <person name="de Pauw E."/>
            <person name="Delfosse P."/>
            <person name="Rigali S."/>
        </authorList>
    </citation>
    <scope>NUCLEOTIDE SEQUENCE [LARGE SCALE GENOMIC DNA]</scope>
    <source>
        <strain evidence="3 4">MM109</strain>
    </source>
</reference>
<dbReference type="PROSITE" id="PS51257">
    <property type="entry name" value="PROKAR_LIPOPROTEIN"/>
    <property type="match status" value="1"/>
</dbReference>
<dbReference type="OrthoDB" id="3483234at2"/>
<dbReference type="RefSeq" id="WP_108150974.1">
    <property type="nucleotide sequence ID" value="NZ_CP026304.1"/>
</dbReference>
<dbReference type="AlphaFoldDB" id="A0A2R4T5Q4"/>
<evidence type="ECO:0000313" key="4">
    <source>
        <dbReference type="Proteomes" id="UP000244201"/>
    </source>
</evidence>
<evidence type="ECO:0000256" key="1">
    <source>
        <dbReference type="SAM" id="MobiDB-lite"/>
    </source>
</evidence>
<dbReference type="EMBL" id="CP026304">
    <property type="protein sequence ID" value="AVZ74479.1"/>
    <property type="molecule type" value="Genomic_DNA"/>
</dbReference>
<sequence>MHKLVRTSLAAAGLVATLALTGCGSDDGDDAGKDSASTAPTEAGSGGDAAKGGSIEGAWSGKTDGKTVDLAVTGTKAVLLADGHACTGDVADMGKPMLTLKCADGNTDRTMGSIESNDGKTLVISWDAGAKDTLTKSATGTLPTGLPTGLPTP</sequence>
<organism evidence="3 4">
    <name type="scientific">Streptomyces lunaelactis</name>
    <dbReference type="NCBI Taxonomy" id="1535768"/>
    <lineage>
        <taxon>Bacteria</taxon>
        <taxon>Bacillati</taxon>
        <taxon>Actinomycetota</taxon>
        <taxon>Actinomycetes</taxon>
        <taxon>Kitasatosporales</taxon>
        <taxon>Streptomycetaceae</taxon>
        <taxon>Streptomyces</taxon>
    </lineage>
</organism>
<dbReference type="Proteomes" id="UP000244201">
    <property type="component" value="Chromosome"/>
</dbReference>
<name>A0A2R4T5Q4_9ACTN</name>
<dbReference type="KEGG" id="slk:SLUN_22270"/>
<keyword evidence="2" id="KW-0732">Signal</keyword>
<proteinExistence type="predicted"/>
<evidence type="ECO:0000256" key="2">
    <source>
        <dbReference type="SAM" id="SignalP"/>
    </source>
</evidence>
<keyword evidence="4" id="KW-1185">Reference proteome</keyword>
<evidence type="ECO:0000313" key="3">
    <source>
        <dbReference type="EMBL" id="AVZ74479.1"/>
    </source>
</evidence>
<accession>A0A2R4T5Q4</accession>